<organism evidence="2 3">
    <name type="scientific">Legionella clemsonensis</name>
    <dbReference type="NCBI Taxonomy" id="1867846"/>
    <lineage>
        <taxon>Bacteria</taxon>
        <taxon>Pseudomonadati</taxon>
        <taxon>Pseudomonadota</taxon>
        <taxon>Gammaproteobacteria</taxon>
        <taxon>Legionellales</taxon>
        <taxon>Legionellaceae</taxon>
        <taxon>Legionella</taxon>
    </lineage>
</organism>
<dbReference type="Gene3D" id="3.40.50.1110">
    <property type="entry name" value="SGNH hydrolase"/>
    <property type="match status" value="1"/>
</dbReference>
<reference evidence="2 3" key="1">
    <citation type="submission" date="2016-07" db="EMBL/GenBank/DDBJ databases">
        <authorList>
            <person name="Hassler H."/>
        </authorList>
    </citation>
    <scope>NUCLEOTIDE SEQUENCE [LARGE SCALE GENOMIC DNA]</scope>
    <source>
        <strain evidence="2 3">CDC-D5610</strain>
    </source>
</reference>
<protein>
    <submittedName>
        <fullName evidence="2">Phosphatidylcholine-sterol acyltransferase</fullName>
        <ecNumber evidence="2">2.3.1.43</ecNumber>
    </submittedName>
</protein>
<keyword evidence="3" id="KW-1185">Reference proteome</keyword>
<dbReference type="GO" id="GO:0004607">
    <property type="term" value="F:phosphatidylcholine-sterol O-acyltransferase activity"/>
    <property type="evidence" value="ECO:0007669"/>
    <property type="project" value="UniProtKB-EC"/>
</dbReference>
<dbReference type="OrthoDB" id="5659842at2"/>
<evidence type="ECO:0000313" key="3">
    <source>
        <dbReference type="Proteomes" id="UP000201728"/>
    </source>
</evidence>
<dbReference type="RefSeq" id="WP_094090411.1">
    <property type="nucleotide sequence ID" value="NZ_CP016397.1"/>
</dbReference>
<keyword evidence="2" id="KW-0012">Acyltransferase</keyword>
<dbReference type="EC" id="2.3.1.43" evidence="2"/>
<dbReference type="InterPro" id="IPR001087">
    <property type="entry name" value="GDSL"/>
</dbReference>
<dbReference type="Proteomes" id="UP000201728">
    <property type="component" value="Chromosome"/>
</dbReference>
<dbReference type="KEGG" id="lcd:clem_03910"/>
<name>A0A222P0G9_9GAMM</name>
<dbReference type="PANTHER" id="PTHR45648">
    <property type="entry name" value="GDSL LIPASE/ACYLHYDROLASE FAMILY PROTEIN (AFU_ORTHOLOGUE AFUA_4G14700)"/>
    <property type="match status" value="1"/>
</dbReference>
<dbReference type="AlphaFoldDB" id="A0A222P0G9"/>
<dbReference type="CDD" id="cd01846">
    <property type="entry name" value="fatty_acyltransferase_like"/>
    <property type="match status" value="1"/>
</dbReference>
<accession>A0A222P0G9</accession>
<dbReference type="InterPro" id="IPR036514">
    <property type="entry name" value="SGNH_hydro_sf"/>
</dbReference>
<keyword evidence="2" id="KW-0808">Transferase</keyword>
<dbReference type="PANTHER" id="PTHR45648:SF22">
    <property type="entry name" value="GDSL LIPASE_ACYLHYDROLASE FAMILY PROTEIN (AFU_ORTHOLOGUE AFUA_4G14700)"/>
    <property type="match status" value="1"/>
</dbReference>
<dbReference type="InterPro" id="IPR051058">
    <property type="entry name" value="GDSL_Est/Lipase"/>
</dbReference>
<dbReference type="SUPFAM" id="SSF52266">
    <property type="entry name" value="SGNH hydrolase"/>
    <property type="match status" value="1"/>
</dbReference>
<dbReference type="GO" id="GO:0016788">
    <property type="term" value="F:hydrolase activity, acting on ester bonds"/>
    <property type="evidence" value="ECO:0007669"/>
    <property type="project" value="InterPro"/>
</dbReference>
<proteinExistence type="predicted"/>
<sequence length="457" mass="52480">MPKPIIEHIISMGDSLSDPGRMAHKKLGGLIPMDGLSGLKGKSPKGAFTNGYVWDTDFGTDFVEERIIRTLKRKGEDSTEIADEVIVHDPKVENSLHNLKLDDYRRINFAGRDFIRYYDEGGLTSYDYSGRITTNIKCLVTEKVVSNLDEKRSLLLADDNARAISAEHKKRTLITEWSGANDLITVNNEPSKEEAEKAVLARIKNAEELIKAGYYHFVLFNLPDLSLTPHFYRLGEKEQANAREVCNYYNQLLQQKVTELSEKHPNCSINTFDVNKIFTDAYYNPQKYQLDSAKIHSPYLESKDFKLNSNKTSPAPGYMFWDDKHPSAHVHKILAEKFYDEFSEKYHFSAPHESLLTQFRENYGQKWKDDKEGWFGFFRTTHINYKTESLTLENILKHALEDGGKRTREVITELGWIDNEGKLIAKNPSLVAAMKKLHNKENEHTLEEGNENPCSLF</sequence>
<evidence type="ECO:0000256" key="1">
    <source>
        <dbReference type="ARBA" id="ARBA00022801"/>
    </source>
</evidence>
<gene>
    <name evidence="2" type="ORF">clem_03910</name>
</gene>
<dbReference type="EMBL" id="CP016397">
    <property type="protein sequence ID" value="ASQ45340.1"/>
    <property type="molecule type" value="Genomic_DNA"/>
</dbReference>
<keyword evidence="1" id="KW-0378">Hydrolase</keyword>
<dbReference type="Pfam" id="PF00657">
    <property type="entry name" value="Lipase_GDSL"/>
    <property type="match status" value="1"/>
</dbReference>
<evidence type="ECO:0000313" key="2">
    <source>
        <dbReference type="EMBL" id="ASQ45340.1"/>
    </source>
</evidence>